<gene>
    <name evidence="1" type="ORF">HYG87_08880</name>
</gene>
<dbReference type="OrthoDB" id="69404at2157"/>
<reference evidence="1" key="1">
    <citation type="submission" date="2020-07" db="EMBL/GenBank/DDBJ databases">
        <title>Methanobacterium. sp. MethCan genome.</title>
        <authorList>
            <person name="Postec A."/>
            <person name="Quemeneur M."/>
        </authorList>
    </citation>
    <scope>NUCLEOTIDE SEQUENCE</scope>
    <source>
        <strain evidence="1">MethCAN</strain>
    </source>
</reference>
<evidence type="ECO:0000313" key="1">
    <source>
        <dbReference type="EMBL" id="QUH23866.1"/>
    </source>
</evidence>
<dbReference type="Proteomes" id="UP000681041">
    <property type="component" value="Chromosome"/>
</dbReference>
<name>A0A8T8K5K6_9EURY</name>
<keyword evidence="2" id="KW-1185">Reference proteome</keyword>
<dbReference type="RefSeq" id="WP_211532823.1">
    <property type="nucleotide sequence ID" value="NZ_CP058560.1"/>
</dbReference>
<evidence type="ECO:0000313" key="2">
    <source>
        <dbReference type="Proteomes" id="UP000681041"/>
    </source>
</evidence>
<dbReference type="GeneID" id="64820875"/>
<sequence length="76" mass="8854">MIEKIEVSMTNENIHNFKKGEFGVESINIDESRGFIEVVYSHHEIGTRYVLLPLQNVEKCDYLVKNSPKDIDIEEK</sequence>
<protein>
    <submittedName>
        <fullName evidence="1">Uncharacterized protein</fullName>
    </submittedName>
</protein>
<accession>A0A8T8K5K6</accession>
<dbReference type="EMBL" id="CP058560">
    <property type="protein sequence ID" value="QUH23866.1"/>
    <property type="molecule type" value="Genomic_DNA"/>
</dbReference>
<organism evidence="1 2">
    <name type="scientific">Methanobacterium alkalithermotolerans</name>
    <dbReference type="NCBI Taxonomy" id="2731220"/>
    <lineage>
        <taxon>Archaea</taxon>
        <taxon>Methanobacteriati</taxon>
        <taxon>Methanobacteriota</taxon>
        <taxon>Methanomada group</taxon>
        <taxon>Methanobacteria</taxon>
        <taxon>Methanobacteriales</taxon>
        <taxon>Methanobacteriaceae</taxon>
        <taxon>Methanobacterium</taxon>
    </lineage>
</organism>
<proteinExistence type="predicted"/>
<dbReference type="AlphaFoldDB" id="A0A8T8K5K6"/>
<dbReference type="KEGG" id="meme:HYG87_08880"/>